<feature type="domain" description="Protein kinase" evidence="13">
    <location>
        <begin position="61"/>
        <end position="338"/>
    </location>
</feature>
<dbReference type="PROSITE" id="PS50011">
    <property type="entry name" value="PROTEIN_KINASE_DOM"/>
    <property type="match status" value="1"/>
</dbReference>
<keyword evidence="15" id="KW-1185">Reference proteome</keyword>
<keyword evidence="5 11" id="KW-0547">Nucleotide-binding</keyword>
<dbReference type="InterPro" id="IPR002110">
    <property type="entry name" value="Ankyrin_rpt"/>
</dbReference>
<dbReference type="GO" id="GO:0004674">
    <property type="term" value="F:protein serine/threonine kinase activity"/>
    <property type="evidence" value="ECO:0007669"/>
    <property type="project" value="UniProtKB-KW"/>
</dbReference>
<organism evidence="14 15">
    <name type="scientific">Diacronema lutheri</name>
    <name type="common">Unicellular marine alga</name>
    <name type="synonym">Monochrysis lutheri</name>
    <dbReference type="NCBI Taxonomy" id="2081491"/>
    <lineage>
        <taxon>Eukaryota</taxon>
        <taxon>Haptista</taxon>
        <taxon>Haptophyta</taxon>
        <taxon>Pavlovophyceae</taxon>
        <taxon>Pavlovales</taxon>
        <taxon>Pavlovaceae</taxon>
        <taxon>Diacronema</taxon>
    </lineage>
</organism>
<keyword evidence="7 11" id="KW-0067">ATP-binding</keyword>
<accession>A0A8J5X409</accession>
<evidence type="ECO:0000256" key="11">
    <source>
        <dbReference type="PROSITE-ProRule" id="PRU10141"/>
    </source>
</evidence>
<comment type="caution">
    <text evidence="14">The sequence shown here is derived from an EMBL/GenBank/DDBJ whole genome shotgun (WGS) entry which is preliminary data.</text>
</comment>
<evidence type="ECO:0000256" key="6">
    <source>
        <dbReference type="ARBA" id="ARBA00022777"/>
    </source>
</evidence>
<dbReference type="InterPro" id="IPR017441">
    <property type="entry name" value="Protein_kinase_ATP_BS"/>
</dbReference>
<dbReference type="PROSITE" id="PS00108">
    <property type="entry name" value="PROTEIN_KINASE_ST"/>
    <property type="match status" value="1"/>
</dbReference>
<evidence type="ECO:0000256" key="2">
    <source>
        <dbReference type="ARBA" id="ARBA00022527"/>
    </source>
</evidence>
<evidence type="ECO:0000256" key="8">
    <source>
        <dbReference type="ARBA" id="ARBA00047899"/>
    </source>
</evidence>
<dbReference type="Proteomes" id="UP000751190">
    <property type="component" value="Unassembled WGS sequence"/>
</dbReference>
<dbReference type="PROSITE" id="PS50297">
    <property type="entry name" value="ANK_REP_REGION"/>
    <property type="match status" value="1"/>
</dbReference>
<dbReference type="SMART" id="SM00248">
    <property type="entry name" value="ANK"/>
    <property type="match status" value="3"/>
</dbReference>
<evidence type="ECO:0000256" key="12">
    <source>
        <dbReference type="SAM" id="MobiDB-lite"/>
    </source>
</evidence>
<comment type="catalytic activity">
    <reaction evidence="8">
        <text>L-threonyl-[protein] + ATP = O-phospho-L-threonyl-[protein] + ADP + H(+)</text>
        <dbReference type="Rhea" id="RHEA:46608"/>
        <dbReference type="Rhea" id="RHEA-COMP:11060"/>
        <dbReference type="Rhea" id="RHEA-COMP:11605"/>
        <dbReference type="ChEBI" id="CHEBI:15378"/>
        <dbReference type="ChEBI" id="CHEBI:30013"/>
        <dbReference type="ChEBI" id="CHEBI:30616"/>
        <dbReference type="ChEBI" id="CHEBI:61977"/>
        <dbReference type="ChEBI" id="CHEBI:456216"/>
        <dbReference type="EC" id="2.7.11.1"/>
    </reaction>
</comment>
<dbReference type="Gene3D" id="1.10.510.10">
    <property type="entry name" value="Transferase(Phosphotransferase) domain 1"/>
    <property type="match status" value="1"/>
</dbReference>
<dbReference type="AlphaFoldDB" id="A0A8J5X409"/>
<name>A0A8J5X409_DIALT</name>
<dbReference type="GO" id="GO:0035556">
    <property type="term" value="P:intracellular signal transduction"/>
    <property type="evidence" value="ECO:0007669"/>
    <property type="project" value="TreeGrafter"/>
</dbReference>
<reference evidence="14" key="1">
    <citation type="submission" date="2021-05" db="EMBL/GenBank/DDBJ databases">
        <title>The genome of the haptophyte Pavlova lutheri (Diacronema luteri, Pavlovales) - a model for lipid biosynthesis in eukaryotic algae.</title>
        <authorList>
            <person name="Hulatt C.J."/>
            <person name="Posewitz M.C."/>
        </authorList>
    </citation>
    <scope>NUCLEOTIDE SEQUENCE</scope>
    <source>
        <strain evidence="14">NIVA-4/92</strain>
    </source>
</reference>
<dbReference type="PROSITE" id="PS50088">
    <property type="entry name" value="ANK_REPEAT"/>
    <property type="match status" value="1"/>
</dbReference>
<keyword evidence="2" id="KW-0723">Serine/threonine-protein kinase</keyword>
<dbReference type="EC" id="2.7.11.1" evidence="1"/>
<keyword evidence="3" id="KW-0597">Phosphoprotein</keyword>
<dbReference type="InterPro" id="IPR050236">
    <property type="entry name" value="Ser_Thr_kinase_AGC"/>
</dbReference>
<dbReference type="GO" id="GO:0005524">
    <property type="term" value="F:ATP binding"/>
    <property type="evidence" value="ECO:0007669"/>
    <property type="project" value="UniProtKB-UniRule"/>
</dbReference>
<dbReference type="InterPro" id="IPR000719">
    <property type="entry name" value="Prot_kinase_dom"/>
</dbReference>
<evidence type="ECO:0000256" key="9">
    <source>
        <dbReference type="ARBA" id="ARBA00048679"/>
    </source>
</evidence>
<dbReference type="PROSITE" id="PS00107">
    <property type="entry name" value="PROTEIN_KINASE_ATP"/>
    <property type="match status" value="1"/>
</dbReference>
<dbReference type="PANTHER" id="PTHR24356">
    <property type="entry name" value="SERINE/THREONINE-PROTEIN KINASE"/>
    <property type="match status" value="1"/>
</dbReference>
<sequence length="527" mass="57073">MSWAASLYRKPFRSEATSGDIGSANKSSADDDDSTSVARTSNIVPGVARGGDGQSLSITDFEVLSKIGEGGFGTVLLVRKRSTGKLYALKVLVKKNMRRSGDARRAISESAAMQEIKHPFVVTLHFAFQDSNHIYFVLEFVGGGDLYSHLERQTFPEEWARIYIAEIALAIEYVHSHDFVYRDLKPENILVAHDGHLKLADFGLAKKLHSHDAKEADESGGAGREVSRGRLNTMIGTMAFSAPEMFLEKDYGKSVDWWALGLLFCEMITGDLPLVGLNDENMTARVESFKSGKHLKPLPRSLSKEAADLIKRLLTVSTKKRMCCGPDGFAELKKHAYFKGLDWDKLLRREIDAPLKPLLAPGGAAILGLGAGGGAEPGGGAAKRVADREADMLEEGFGMYVGEDDSEVASRYAASAALCEAAAHSDLAALRAQIEAGVDINLGDYDQRTALHLAASEGLLDVVRFLVDEANANVSPIDRWGGTPLDDAIRSHHKGVVDLLFGHGAKKGGLKRRRAVGVCVIEFPLPP</sequence>
<evidence type="ECO:0000256" key="1">
    <source>
        <dbReference type="ARBA" id="ARBA00012513"/>
    </source>
</evidence>
<evidence type="ECO:0000313" key="14">
    <source>
        <dbReference type="EMBL" id="KAG8460361.1"/>
    </source>
</evidence>
<feature type="binding site" evidence="11">
    <location>
        <position position="95"/>
    </location>
    <ligand>
        <name>ATP</name>
        <dbReference type="ChEBI" id="CHEBI:30616"/>
    </ligand>
</feature>
<feature type="repeat" description="ANK" evidence="10">
    <location>
        <begin position="446"/>
        <end position="468"/>
    </location>
</feature>
<feature type="region of interest" description="Disordered" evidence="12">
    <location>
        <begin position="14"/>
        <end position="46"/>
    </location>
</feature>
<dbReference type="InterPro" id="IPR008271">
    <property type="entry name" value="Ser/Thr_kinase_AS"/>
</dbReference>
<evidence type="ECO:0000256" key="7">
    <source>
        <dbReference type="ARBA" id="ARBA00022840"/>
    </source>
</evidence>
<dbReference type="InterPro" id="IPR045270">
    <property type="entry name" value="STKc_AGC"/>
</dbReference>
<dbReference type="PANTHER" id="PTHR24356:SF1">
    <property type="entry name" value="SERINE_THREONINE-PROTEIN KINASE GREATWALL"/>
    <property type="match status" value="1"/>
</dbReference>
<dbReference type="Gene3D" id="3.30.200.20">
    <property type="entry name" value="Phosphorylase Kinase, domain 1"/>
    <property type="match status" value="1"/>
</dbReference>
<dbReference type="Pfam" id="PF00069">
    <property type="entry name" value="Pkinase"/>
    <property type="match status" value="1"/>
</dbReference>
<dbReference type="InterPro" id="IPR011009">
    <property type="entry name" value="Kinase-like_dom_sf"/>
</dbReference>
<dbReference type="CDD" id="cd05123">
    <property type="entry name" value="STKc_AGC"/>
    <property type="match status" value="1"/>
</dbReference>
<protein>
    <recommendedName>
        <fullName evidence="1">non-specific serine/threonine protein kinase</fullName>
        <ecNumber evidence="1">2.7.11.1</ecNumber>
    </recommendedName>
</protein>
<evidence type="ECO:0000256" key="4">
    <source>
        <dbReference type="ARBA" id="ARBA00022679"/>
    </source>
</evidence>
<dbReference type="SUPFAM" id="SSF56112">
    <property type="entry name" value="Protein kinase-like (PK-like)"/>
    <property type="match status" value="1"/>
</dbReference>
<dbReference type="Gene3D" id="1.25.40.20">
    <property type="entry name" value="Ankyrin repeat-containing domain"/>
    <property type="match status" value="1"/>
</dbReference>
<dbReference type="OMA" id="WARIYIA"/>
<dbReference type="InterPro" id="IPR036770">
    <property type="entry name" value="Ankyrin_rpt-contain_sf"/>
</dbReference>
<dbReference type="FunFam" id="1.10.510.10:FF:000024">
    <property type="entry name" value="Probable serine/threonine-protein kinase cot-1"/>
    <property type="match status" value="1"/>
</dbReference>
<dbReference type="SMART" id="SM00220">
    <property type="entry name" value="S_TKc"/>
    <property type="match status" value="1"/>
</dbReference>
<evidence type="ECO:0000259" key="13">
    <source>
        <dbReference type="PROSITE" id="PS50011"/>
    </source>
</evidence>
<keyword evidence="4" id="KW-0808">Transferase</keyword>
<dbReference type="GO" id="GO:0007010">
    <property type="term" value="P:cytoskeleton organization"/>
    <property type="evidence" value="ECO:0007669"/>
    <property type="project" value="UniProtKB-ARBA"/>
</dbReference>
<proteinExistence type="predicted"/>
<dbReference type="EMBL" id="JAGTXO010000033">
    <property type="protein sequence ID" value="KAG8460361.1"/>
    <property type="molecule type" value="Genomic_DNA"/>
</dbReference>
<comment type="catalytic activity">
    <reaction evidence="9">
        <text>L-seryl-[protein] + ATP = O-phospho-L-seryl-[protein] + ADP + H(+)</text>
        <dbReference type="Rhea" id="RHEA:17989"/>
        <dbReference type="Rhea" id="RHEA-COMP:9863"/>
        <dbReference type="Rhea" id="RHEA-COMP:11604"/>
        <dbReference type="ChEBI" id="CHEBI:15378"/>
        <dbReference type="ChEBI" id="CHEBI:29999"/>
        <dbReference type="ChEBI" id="CHEBI:30616"/>
        <dbReference type="ChEBI" id="CHEBI:83421"/>
        <dbReference type="ChEBI" id="CHEBI:456216"/>
        <dbReference type="EC" id="2.7.11.1"/>
    </reaction>
</comment>
<evidence type="ECO:0000256" key="10">
    <source>
        <dbReference type="PROSITE-ProRule" id="PRU00023"/>
    </source>
</evidence>
<evidence type="ECO:0000256" key="3">
    <source>
        <dbReference type="ARBA" id="ARBA00022553"/>
    </source>
</evidence>
<dbReference type="OrthoDB" id="354826at2759"/>
<keyword evidence="6" id="KW-0418">Kinase</keyword>
<dbReference type="Pfam" id="PF12796">
    <property type="entry name" value="Ank_2"/>
    <property type="match status" value="1"/>
</dbReference>
<dbReference type="FunFam" id="3.30.200.20:FF:000042">
    <property type="entry name" value="Aurora kinase A"/>
    <property type="match status" value="1"/>
</dbReference>
<gene>
    <name evidence="14" type="ORF">KFE25_011852</name>
</gene>
<keyword evidence="10" id="KW-0040">ANK repeat</keyword>
<evidence type="ECO:0000313" key="15">
    <source>
        <dbReference type="Proteomes" id="UP000751190"/>
    </source>
</evidence>
<evidence type="ECO:0000256" key="5">
    <source>
        <dbReference type="ARBA" id="ARBA00022741"/>
    </source>
</evidence>
<dbReference type="SUPFAM" id="SSF48403">
    <property type="entry name" value="Ankyrin repeat"/>
    <property type="match status" value="1"/>
</dbReference>